<gene>
    <name evidence="1" type="ORF">GMARGA_LOCUS19669</name>
</gene>
<feature type="non-terminal residue" evidence="1">
    <location>
        <position position="55"/>
    </location>
</feature>
<proteinExistence type="predicted"/>
<reference evidence="1 2" key="1">
    <citation type="submission" date="2021-06" db="EMBL/GenBank/DDBJ databases">
        <authorList>
            <person name="Kallberg Y."/>
            <person name="Tangrot J."/>
            <person name="Rosling A."/>
        </authorList>
    </citation>
    <scope>NUCLEOTIDE SEQUENCE [LARGE SCALE GENOMIC DNA]</scope>
    <source>
        <strain evidence="1 2">120-4 pot B 10/14</strain>
    </source>
</reference>
<evidence type="ECO:0000313" key="2">
    <source>
        <dbReference type="Proteomes" id="UP000789901"/>
    </source>
</evidence>
<dbReference type="Proteomes" id="UP000789901">
    <property type="component" value="Unassembled WGS sequence"/>
</dbReference>
<evidence type="ECO:0000313" key="1">
    <source>
        <dbReference type="EMBL" id="CAG8780575.1"/>
    </source>
</evidence>
<sequence length="55" mass="6326">MNRIIKSIEYDDGYAFSTYLEDTIRPVNPLPIYYEIQLNEGGENNDCIVIADPDN</sequence>
<organism evidence="1 2">
    <name type="scientific">Gigaspora margarita</name>
    <dbReference type="NCBI Taxonomy" id="4874"/>
    <lineage>
        <taxon>Eukaryota</taxon>
        <taxon>Fungi</taxon>
        <taxon>Fungi incertae sedis</taxon>
        <taxon>Mucoromycota</taxon>
        <taxon>Glomeromycotina</taxon>
        <taxon>Glomeromycetes</taxon>
        <taxon>Diversisporales</taxon>
        <taxon>Gigasporaceae</taxon>
        <taxon>Gigaspora</taxon>
    </lineage>
</organism>
<dbReference type="EMBL" id="CAJVQB010016586">
    <property type="protein sequence ID" value="CAG8780575.1"/>
    <property type="molecule type" value="Genomic_DNA"/>
</dbReference>
<name>A0ABN7VLQ0_GIGMA</name>
<accession>A0ABN7VLQ0</accession>
<protein>
    <submittedName>
        <fullName evidence="1">7576_t:CDS:1</fullName>
    </submittedName>
</protein>
<keyword evidence="2" id="KW-1185">Reference proteome</keyword>
<comment type="caution">
    <text evidence="1">The sequence shown here is derived from an EMBL/GenBank/DDBJ whole genome shotgun (WGS) entry which is preliminary data.</text>
</comment>